<reference evidence="2 3" key="1">
    <citation type="journal article" date="2016" name="Nat. Commun.">
        <title>Thousands of microbial genomes shed light on interconnected biogeochemical processes in an aquifer system.</title>
        <authorList>
            <person name="Anantharaman K."/>
            <person name="Brown C.T."/>
            <person name="Hug L.A."/>
            <person name="Sharon I."/>
            <person name="Castelle C.J."/>
            <person name="Probst A.J."/>
            <person name="Thomas B.C."/>
            <person name="Singh A."/>
            <person name="Wilkins M.J."/>
            <person name="Karaoz U."/>
            <person name="Brodie E.L."/>
            <person name="Williams K.H."/>
            <person name="Hubbard S.S."/>
            <person name="Banfield J.F."/>
        </authorList>
    </citation>
    <scope>NUCLEOTIDE SEQUENCE [LARGE SCALE GENOMIC DNA]</scope>
</reference>
<feature type="transmembrane region" description="Helical" evidence="1">
    <location>
        <begin position="48"/>
        <end position="68"/>
    </location>
</feature>
<evidence type="ECO:0000256" key="1">
    <source>
        <dbReference type="SAM" id="Phobius"/>
    </source>
</evidence>
<organism evidence="2 3">
    <name type="scientific">Candidatus Falkowbacteria bacterium RIFOXYC2_FULL_48_21</name>
    <dbReference type="NCBI Taxonomy" id="1798005"/>
    <lineage>
        <taxon>Bacteria</taxon>
        <taxon>Candidatus Falkowiibacteriota</taxon>
    </lineage>
</organism>
<feature type="transmembrane region" description="Helical" evidence="1">
    <location>
        <begin position="20"/>
        <end position="42"/>
    </location>
</feature>
<accession>A0A1F5TFM3</accession>
<keyword evidence="1" id="KW-0812">Transmembrane</keyword>
<sequence length="93" mass="10553">MNCQNEKKSIVEKVTGKYPIRILLFPFTMALIVAVMVSFIMWHDRGASVGLGMIAFFVIMLGVAFLAIRRKWMRLQAKAKQEAQPDFYRGGGI</sequence>
<keyword evidence="1" id="KW-1133">Transmembrane helix</keyword>
<protein>
    <submittedName>
        <fullName evidence="2">Uncharacterized protein</fullName>
    </submittedName>
</protein>
<evidence type="ECO:0000313" key="3">
    <source>
        <dbReference type="Proteomes" id="UP000178656"/>
    </source>
</evidence>
<keyword evidence="1" id="KW-0472">Membrane</keyword>
<evidence type="ECO:0000313" key="2">
    <source>
        <dbReference type="EMBL" id="OGF37717.1"/>
    </source>
</evidence>
<comment type="caution">
    <text evidence="2">The sequence shown here is derived from an EMBL/GenBank/DDBJ whole genome shotgun (WGS) entry which is preliminary data.</text>
</comment>
<dbReference type="AlphaFoldDB" id="A0A1F5TFM3"/>
<dbReference type="EMBL" id="MFGM01000016">
    <property type="protein sequence ID" value="OGF37717.1"/>
    <property type="molecule type" value="Genomic_DNA"/>
</dbReference>
<dbReference type="Proteomes" id="UP000178656">
    <property type="component" value="Unassembled WGS sequence"/>
</dbReference>
<proteinExistence type="predicted"/>
<gene>
    <name evidence="2" type="ORF">A2482_00435</name>
</gene>
<name>A0A1F5TFM3_9BACT</name>